<gene>
    <name evidence="2" type="ORF">MICPUN_59330</name>
</gene>
<keyword evidence="3" id="KW-1185">Reference proteome</keyword>
<dbReference type="RefSeq" id="XP_002503234.1">
    <property type="nucleotide sequence ID" value="XM_002503188.1"/>
</dbReference>
<dbReference type="EMBL" id="CP001327">
    <property type="protein sequence ID" value="ACO64492.1"/>
    <property type="molecule type" value="Genomic_DNA"/>
</dbReference>
<sequence>MKTAFDGARYAVGATDSMQGTGVWSGIKLSRDDAKPTAKPASKAAKKSQPAKFPVKAK</sequence>
<dbReference type="AlphaFoldDB" id="C1E8D2"/>
<evidence type="ECO:0000313" key="2">
    <source>
        <dbReference type="EMBL" id="ACO64492.1"/>
    </source>
</evidence>
<proteinExistence type="predicted"/>
<organism evidence="2 3">
    <name type="scientific">Micromonas commoda (strain RCC299 / NOUM17 / CCMP2709)</name>
    <name type="common">Picoplanktonic green alga</name>
    <dbReference type="NCBI Taxonomy" id="296587"/>
    <lineage>
        <taxon>Eukaryota</taxon>
        <taxon>Viridiplantae</taxon>
        <taxon>Chlorophyta</taxon>
        <taxon>Mamiellophyceae</taxon>
        <taxon>Mamiellales</taxon>
        <taxon>Mamiellaceae</taxon>
        <taxon>Micromonas</taxon>
    </lineage>
</organism>
<accession>C1E8D2</accession>
<reference evidence="2 3" key="1">
    <citation type="journal article" date="2009" name="Science">
        <title>Green evolution and dynamic adaptations revealed by genomes of the marine picoeukaryotes Micromonas.</title>
        <authorList>
            <person name="Worden A.Z."/>
            <person name="Lee J.H."/>
            <person name="Mock T."/>
            <person name="Rouze P."/>
            <person name="Simmons M.P."/>
            <person name="Aerts A.L."/>
            <person name="Allen A.E."/>
            <person name="Cuvelier M.L."/>
            <person name="Derelle E."/>
            <person name="Everett M.V."/>
            <person name="Foulon E."/>
            <person name="Grimwood J."/>
            <person name="Gundlach H."/>
            <person name="Henrissat B."/>
            <person name="Napoli C."/>
            <person name="McDonald S.M."/>
            <person name="Parker M.S."/>
            <person name="Rombauts S."/>
            <person name="Salamov A."/>
            <person name="Von Dassow P."/>
            <person name="Badger J.H."/>
            <person name="Coutinho P.M."/>
            <person name="Demir E."/>
            <person name="Dubchak I."/>
            <person name="Gentemann C."/>
            <person name="Eikrem W."/>
            <person name="Gready J.E."/>
            <person name="John U."/>
            <person name="Lanier W."/>
            <person name="Lindquist E.A."/>
            <person name="Lucas S."/>
            <person name="Mayer K.F."/>
            <person name="Moreau H."/>
            <person name="Not F."/>
            <person name="Otillar R."/>
            <person name="Panaud O."/>
            <person name="Pangilinan J."/>
            <person name="Paulsen I."/>
            <person name="Piegu B."/>
            <person name="Poliakov A."/>
            <person name="Robbens S."/>
            <person name="Schmutz J."/>
            <person name="Toulza E."/>
            <person name="Wyss T."/>
            <person name="Zelensky A."/>
            <person name="Zhou K."/>
            <person name="Armbrust E.V."/>
            <person name="Bhattacharya D."/>
            <person name="Goodenough U.W."/>
            <person name="Van de Peer Y."/>
            <person name="Grigoriev I.V."/>
        </authorList>
    </citation>
    <scope>NUCLEOTIDE SEQUENCE [LARGE SCALE GENOMIC DNA]</scope>
    <source>
        <strain evidence="3">RCC299 / NOUM17</strain>
    </source>
</reference>
<feature type="region of interest" description="Disordered" evidence="1">
    <location>
        <begin position="30"/>
        <end position="58"/>
    </location>
</feature>
<evidence type="ECO:0000256" key="1">
    <source>
        <dbReference type="SAM" id="MobiDB-lite"/>
    </source>
</evidence>
<dbReference type="InParanoid" id="C1E8D2"/>
<feature type="compositionally biased region" description="Low complexity" evidence="1">
    <location>
        <begin position="37"/>
        <end position="52"/>
    </location>
</feature>
<dbReference type="GeneID" id="8244162"/>
<protein>
    <submittedName>
        <fullName evidence="2">Uncharacterized protein</fullName>
    </submittedName>
</protein>
<evidence type="ECO:0000313" key="3">
    <source>
        <dbReference type="Proteomes" id="UP000002009"/>
    </source>
</evidence>
<name>C1E8D2_MICCC</name>
<dbReference type="KEGG" id="mis:MICPUN_59330"/>
<dbReference type="OrthoDB" id="500996at2759"/>
<dbReference type="Proteomes" id="UP000002009">
    <property type="component" value="Chromosome 6"/>
</dbReference>